<dbReference type="Pfam" id="PF02113">
    <property type="entry name" value="Peptidase_S13"/>
    <property type="match status" value="1"/>
</dbReference>
<gene>
    <name evidence="3" type="primary">dacB</name>
    <name evidence="3" type="ORF">IAB75_00770</name>
</gene>
<dbReference type="InterPro" id="IPR012338">
    <property type="entry name" value="Beta-lactam/transpept-like"/>
</dbReference>
<dbReference type="Gene3D" id="3.50.80.20">
    <property type="entry name" value="D-Ala-D-Ala carboxypeptidase C, peptidase S13"/>
    <property type="match status" value="1"/>
</dbReference>
<dbReference type="PANTHER" id="PTHR30023:SF0">
    <property type="entry name" value="PENICILLIN-SENSITIVE CARBOXYPEPTIDASE A"/>
    <property type="match status" value="1"/>
</dbReference>
<keyword evidence="3" id="KW-0121">Carboxypeptidase</keyword>
<name>A0A940DQ70_9BACT</name>
<organism evidence="3 4">
    <name type="scientific">Candidatus Cryptobacteroides avicola</name>
    <dbReference type="NCBI Taxonomy" id="2840757"/>
    <lineage>
        <taxon>Bacteria</taxon>
        <taxon>Pseudomonadati</taxon>
        <taxon>Bacteroidota</taxon>
        <taxon>Bacteroidia</taxon>
        <taxon>Bacteroidales</taxon>
        <taxon>Candidatus Cryptobacteroides</taxon>
    </lineage>
</organism>
<keyword evidence="3" id="KW-0645">Protease</keyword>
<evidence type="ECO:0000313" key="3">
    <source>
        <dbReference type="EMBL" id="MBO8482644.1"/>
    </source>
</evidence>
<dbReference type="InterPro" id="IPR000667">
    <property type="entry name" value="Peptidase_S13"/>
</dbReference>
<dbReference type="SUPFAM" id="SSF56601">
    <property type="entry name" value="beta-lactamase/transpeptidase-like"/>
    <property type="match status" value="1"/>
</dbReference>
<keyword evidence="2 3" id="KW-0378">Hydrolase</keyword>
<protein>
    <submittedName>
        <fullName evidence="3">D-alanyl-D-alanine carboxypeptidase/D-alanyl-D-alanine-endopeptidase</fullName>
        <ecNumber evidence="3">3.4.16.4</ecNumber>
    </submittedName>
</protein>
<comment type="similarity">
    <text evidence="1">Belongs to the peptidase S13 family.</text>
</comment>
<accession>A0A940DQ70</accession>
<dbReference type="Gene3D" id="3.40.710.10">
    <property type="entry name" value="DD-peptidase/beta-lactamase superfamily"/>
    <property type="match status" value="1"/>
</dbReference>
<dbReference type="EC" id="3.4.16.4" evidence="3"/>
<dbReference type="GO" id="GO:0009002">
    <property type="term" value="F:serine-type D-Ala-D-Ala carboxypeptidase activity"/>
    <property type="evidence" value="ECO:0007669"/>
    <property type="project" value="UniProtKB-EC"/>
</dbReference>
<sequence>MDKTDIRTAIISCAFAAVFPTSINSQNPGPLQTESPQMYFERTTREEWMEHATAAVLAVTAAGDTVACSESMKMLLPASTMKAITTGAALHSLGEDYRFETRLGYSGRISGGTLYGDLYIIGGGDPVLGSRNHIAEPVERTFGKWKVMLAEAGISRIDGRIIGDDRFFDRVAEADSWQWNDIGTYYGAGTSGLSFNENMQNINVTPGDAPGKPLKISIGYPALPWMEYRFQCTTGKAGTGNSLYMFTSPFAPTGEMRGTFAIDRKTKTEQVANKFPAYTCAWHFMKYLAGCGISCSKGAADLGTVFGIPENERIPEDSIRVIGSTFSPELAEIVSETNHESNNVYAETLFRTLGKEYCGKGCQDSAFVAVTGILEELGLDTGQGLNIADGSGLSRQNSISPGFMCGFLKAMMDSPSFGTYAESLPQPGSTGTLLYIMRKYPSDVKSRILMKSGSMTGVRCYCGYIIPTEGCRDDTIVFSIMVNNYFGTQARLQEFLDRMIYLLAMAGRQ</sequence>
<dbReference type="Proteomes" id="UP000725002">
    <property type="component" value="Unassembled WGS sequence"/>
</dbReference>
<dbReference type="EMBL" id="JADILV010000006">
    <property type="protein sequence ID" value="MBO8482644.1"/>
    <property type="molecule type" value="Genomic_DNA"/>
</dbReference>
<evidence type="ECO:0000256" key="1">
    <source>
        <dbReference type="ARBA" id="ARBA00006096"/>
    </source>
</evidence>
<comment type="caution">
    <text evidence="3">The sequence shown here is derived from an EMBL/GenBank/DDBJ whole genome shotgun (WGS) entry which is preliminary data.</text>
</comment>
<dbReference type="GO" id="GO:0006508">
    <property type="term" value="P:proteolysis"/>
    <property type="evidence" value="ECO:0007669"/>
    <property type="project" value="InterPro"/>
</dbReference>
<evidence type="ECO:0000256" key="2">
    <source>
        <dbReference type="ARBA" id="ARBA00022801"/>
    </source>
</evidence>
<reference evidence="3" key="2">
    <citation type="journal article" date="2021" name="PeerJ">
        <title>Extensive microbial diversity within the chicken gut microbiome revealed by metagenomics and culture.</title>
        <authorList>
            <person name="Gilroy R."/>
            <person name="Ravi A."/>
            <person name="Getino M."/>
            <person name="Pursley I."/>
            <person name="Horton D.L."/>
            <person name="Alikhan N.F."/>
            <person name="Baker D."/>
            <person name="Gharbi K."/>
            <person name="Hall N."/>
            <person name="Watson M."/>
            <person name="Adriaenssens E.M."/>
            <person name="Foster-Nyarko E."/>
            <person name="Jarju S."/>
            <person name="Secka A."/>
            <person name="Antonio M."/>
            <person name="Oren A."/>
            <person name="Chaudhuri R.R."/>
            <person name="La Ragione R."/>
            <person name="Hildebrand F."/>
            <person name="Pallen M.J."/>
        </authorList>
    </citation>
    <scope>NUCLEOTIDE SEQUENCE</scope>
    <source>
        <strain evidence="3">G3-8215</strain>
    </source>
</reference>
<dbReference type="PRINTS" id="PR00922">
    <property type="entry name" value="DADACBPTASE3"/>
</dbReference>
<reference evidence="3" key="1">
    <citation type="submission" date="2020-10" db="EMBL/GenBank/DDBJ databases">
        <authorList>
            <person name="Gilroy R."/>
        </authorList>
    </citation>
    <scope>NUCLEOTIDE SEQUENCE</scope>
    <source>
        <strain evidence="3">G3-8215</strain>
    </source>
</reference>
<dbReference type="PANTHER" id="PTHR30023">
    <property type="entry name" value="D-ALANYL-D-ALANINE CARBOXYPEPTIDASE"/>
    <property type="match status" value="1"/>
</dbReference>
<evidence type="ECO:0000313" key="4">
    <source>
        <dbReference type="Proteomes" id="UP000725002"/>
    </source>
</evidence>
<dbReference type="GO" id="GO:0000270">
    <property type="term" value="P:peptidoglycan metabolic process"/>
    <property type="evidence" value="ECO:0007669"/>
    <property type="project" value="TreeGrafter"/>
</dbReference>
<dbReference type="NCBIfam" id="TIGR00666">
    <property type="entry name" value="PBP4"/>
    <property type="match status" value="1"/>
</dbReference>
<proteinExistence type="inferred from homology"/>
<dbReference type="AlphaFoldDB" id="A0A940DQ70"/>